<feature type="domain" description="NAD(P)-binding" evidence="1">
    <location>
        <begin position="7"/>
        <end position="164"/>
    </location>
</feature>
<organism evidence="2 3">
    <name type="scientific">Paractinoplanes bogorensis</name>
    <dbReference type="NCBI Taxonomy" id="1610840"/>
    <lineage>
        <taxon>Bacteria</taxon>
        <taxon>Bacillati</taxon>
        <taxon>Actinomycetota</taxon>
        <taxon>Actinomycetes</taxon>
        <taxon>Micromonosporales</taxon>
        <taxon>Micromonosporaceae</taxon>
        <taxon>Paractinoplanes</taxon>
    </lineage>
</organism>
<dbReference type="PANTHER" id="PTHR43162">
    <property type="match status" value="1"/>
</dbReference>
<dbReference type="SUPFAM" id="SSF51735">
    <property type="entry name" value="NAD(P)-binding Rossmann-fold domains"/>
    <property type="match status" value="1"/>
</dbReference>
<dbReference type="EMBL" id="JAHKKG010000001">
    <property type="protein sequence ID" value="MBU2662084.1"/>
    <property type="molecule type" value="Genomic_DNA"/>
</dbReference>
<dbReference type="InterPro" id="IPR016040">
    <property type="entry name" value="NAD(P)-bd_dom"/>
</dbReference>
<dbReference type="InterPro" id="IPR036291">
    <property type="entry name" value="NAD(P)-bd_dom_sf"/>
</dbReference>
<dbReference type="Proteomes" id="UP001519654">
    <property type="component" value="Unassembled WGS sequence"/>
</dbReference>
<dbReference type="InterPro" id="IPR051604">
    <property type="entry name" value="Ergot_Alk_Oxidoreductase"/>
</dbReference>
<dbReference type="Pfam" id="PF13460">
    <property type="entry name" value="NAD_binding_10"/>
    <property type="match status" value="1"/>
</dbReference>
<evidence type="ECO:0000313" key="3">
    <source>
        <dbReference type="Proteomes" id="UP001519654"/>
    </source>
</evidence>
<dbReference type="RefSeq" id="WP_215784075.1">
    <property type="nucleotide sequence ID" value="NZ_JAHKKG010000001.1"/>
</dbReference>
<dbReference type="Gene3D" id="3.90.25.10">
    <property type="entry name" value="UDP-galactose 4-epimerase, domain 1"/>
    <property type="match status" value="1"/>
</dbReference>
<gene>
    <name evidence="2" type="ORF">KOI35_01045</name>
</gene>
<accession>A0ABS5YF58</accession>
<comment type="caution">
    <text evidence="2">The sequence shown here is derived from an EMBL/GenBank/DDBJ whole genome shotgun (WGS) entry which is preliminary data.</text>
</comment>
<protein>
    <submittedName>
        <fullName evidence="2">NAD(P)H-binding protein</fullName>
    </submittedName>
</protein>
<evidence type="ECO:0000313" key="2">
    <source>
        <dbReference type="EMBL" id="MBU2662084.1"/>
    </source>
</evidence>
<dbReference type="Gene3D" id="3.40.50.720">
    <property type="entry name" value="NAD(P)-binding Rossmann-like Domain"/>
    <property type="match status" value="1"/>
</dbReference>
<evidence type="ECO:0000259" key="1">
    <source>
        <dbReference type="Pfam" id="PF13460"/>
    </source>
</evidence>
<sequence>MKILVTGATGNVGRMVVDELLALGATDIRALTVDPARAALPSTVEVVRGFVGRPSTLPLDGVDVMYLAPHIPTVSEMCRLAAQAGVKRIVDLAGAKGDHWQAIEDGVEASGVPYTHLEPGEFMANATLWADQIRAGDCVRDAYPESANAAIAQEDVAAVAARVIVEAGHDGKSYELTGPETLTRRQKVESIGRGIGRELRYIELTHTEAVDQLRPVMGEHAEWYLEGAAALVDHPQPARPTVAELLGRPATTYEQWAREHADLFR</sequence>
<dbReference type="PANTHER" id="PTHR43162:SF1">
    <property type="entry name" value="PRESTALK A DIFFERENTIATION PROTEIN A"/>
    <property type="match status" value="1"/>
</dbReference>
<name>A0ABS5YF58_9ACTN</name>
<keyword evidence="3" id="KW-1185">Reference proteome</keyword>
<proteinExistence type="predicted"/>
<reference evidence="2 3" key="1">
    <citation type="submission" date="2021-06" db="EMBL/GenBank/DDBJ databases">
        <title>Actinoplanes lichenicola sp. nov., and Actinoplanes ovalisporus sp. nov., isolated from lichen in Thailand.</title>
        <authorList>
            <person name="Saeng-In P."/>
            <person name="Kanchanasin P."/>
            <person name="Yuki M."/>
            <person name="Kudo T."/>
            <person name="Ohkuma M."/>
            <person name="Phongsopitanun W."/>
            <person name="Tanasupawat S."/>
        </authorList>
    </citation>
    <scope>NUCLEOTIDE SEQUENCE [LARGE SCALE GENOMIC DNA]</scope>
    <source>
        <strain evidence="2 3">NBRC 110975</strain>
    </source>
</reference>